<keyword evidence="2" id="KW-1185">Reference proteome</keyword>
<accession>A0A845SPK0</accession>
<dbReference type="AlphaFoldDB" id="A0A845SPK0"/>
<dbReference type="Proteomes" id="UP000461443">
    <property type="component" value="Unassembled WGS sequence"/>
</dbReference>
<evidence type="ECO:0000313" key="1">
    <source>
        <dbReference type="EMBL" id="NDL66019.1"/>
    </source>
</evidence>
<proteinExistence type="predicted"/>
<organism evidence="1 2">
    <name type="scientific">Acerihabitans arboris</name>
    <dbReference type="NCBI Taxonomy" id="2691583"/>
    <lineage>
        <taxon>Bacteria</taxon>
        <taxon>Pseudomonadati</taxon>
        <taxon>Pseudomonadota</taxon>
        <taxon>Gammaproteobacteria</taxon>
        <taxon>Enterobacterales</taxon>
        <taxon>Pectobacteriaceae</taxon>
        <taxon>Acerihabitans</taxon>
    </lineage>
</organism>
<dbReference type="RefSeq" id="WP_162368724.1">
    <property type="nucleotide sequence ID" value="NZ_WUBS01000029.1"/>
</dbReference>
<name>A0A845SPK0_9GAMM</name>
<sequence>MSRLAVAMGSPVIKRTVLSAADAWNIVRLIVSRAKKDLSISAVNHHAQSSLFQRQIPAVIKAGEAGIAVAKDIILSYQLDYRLF</sequence>
<reference evidence="1 2" key="2">
    <citation type="submission" date="2020-02" db="EMBL/GenBank/DDBJ databases">
        <title>The new genus of Enterobacteriales.</title>
        <authorList>
            <person name="Kim I.S."/>
        </authorList>
    </citation>
    <scope>NUCLEOTIDE SEQUENCE [LARGE SCALE GENOMIC DNA]</scope>
    <source>
        <strain evidence="1 2">SAP-6</strain>
    </source>
</reference>
<dbReference type="EMBL" id="WUBS01000029">
    <property type="protein sequence ID" value="NDL66019.1"/>
    <property type="molecule type" value="Genomic_DNA"/>
</dbReference>
<protein>
    <submittedName>
        <fullName evidence="1">Uncharacterized protein</fullName>
    </submittedName>
</protein>
<gene>
    <name evidence="1" type="ORF">GRH90_25165</name>
</gene>
<evidence type="ECO:0000313" key="2">
    <source>
        <dbReference type="Proteomes" id="UP000461443"/>
    </source>
</evidence>
<reference evidence="1 2" key="1">
    <citation type="submission" date="2019-12" db="EMBL/GenBank/DDBJ databases">
        <authorList>
            <person name="Lee S.D."/>
        </authorList>
    </citation>
    <scope>NUCLEOTIDE SEQUENCE [LARGE SCALE GENOMIC DNA]</scope>
    <source>
        <strain evidence="1 2">SAP-6</strain>
    </source>
</reference>
<comment type="caution">
    <text evidence="1">The sequence shown here is derived from an EMBL/GenBank/DDBJ whole genome shotgun (WGS) entry which is preliminary data.</text>
</comment>